<dbReference type="AlphaFoldDB" id="A0A8J4H1T7"/>
<dbReference type="Proteomes" id="UP000677918">
    <property type="component" value="Unassembled WGS sequence"/>
</dbReference>
<evidence type="ECO:0000313" key="1">
    <source>
        <dbReference type="EMBL" id="GIQ67434.1"/>
    </source>
</evidence>
<dbReference type="InterPro" id="IPR015947">
    <property type="entry name" value="PUA-like_sf"/>
</dbReference>
<name>A0A8J4H1T7_9BACL</name>
<dbReference type="Gene3D" id="2.30.130.30">
    <property type="entry name" value="Hypothetical protein"/>
    <property type="match status" value="1"/>
</dbReference>
<sequence length="163" mass="18549">MILPMKAITVWQPWATLIALRLKRLETRGWATSYRGSLAIHAAKYIDREACEREPIKSALAEHAYAAENLPTGAVVALASLSGCYRIYNTVDNGVHIVRCPNDEYEFDKVHYIGRKEEVFGDYTEGRYAWELTDVRKLDEPIPAKGKQRIWNWEGGTYEAANS</sequence>
<comment type="caution">
    <text evidence="1">The sequence shown here is derived from an EMBL/GenBank/DDBJ whole genome shotgun (WGS) entry which is preliminary data.</text>
</comment>
<proteinExistence type="predicted"/>
<accession>A0A8J4H1T7</accession>
<dbReference type="RefSeq" id="WP_244864923.1">
    <property type="nucleotide sequence ID" value="NZ_BOVK01000003.1"/>
</dbReference>
<reference evidence="1" key="1">
    <citation type="submission" date="2021-04" db="EMBL/GenBank/DDBJ databases">
        <title>Draft genome sequence of Xylanibacillus composti strain K13.</title>
        <authorList>
            <person name="Uke A."/>
            <person name="Chhe C."/>
            <person name="Baramee S."/>
            <person name="Kosugi A."/>
        </authorList>
    </citation>
    <scope>NUCLEOTIDE SEQUENCE</scope>
    <source>
        <strain evidence="1">K13</strain>
    </source>
</reference>
<dbReference type="EMBL" id="BOVK01000003">
    <property type="protein sequence ID" value="GIQ67434.1"/>
    <property type="molecule type" value="Genomic_DNA"/>
</dbReference>
<evidence type="ECO:0008006" key="3">
    <source>
        <dbReference type="Google" id="ProtNLM"/>
    </source>
</evidence>
<protein>
    <recommendedName>
        <fullName evidence="3">ASCH domain-containing protein</fullName>
    </recommendedName>
</protein>
<gene>
    <name evidence="1" type="ORF">XYCOK13_02580</name>
</gene>
<dbReference type="SUPFAM" id="SSF88697">
    <property type="entry name" value="PUA domain-like"/>
    <property type="match status" value="1"/>
</dbReference>
<keyword evidence="2" id="KW-1185">Reference proteome</keyword>
<dbReference type="CDD" id="cd06554">
    <property type="entry name" value="ASCH_ASC-1_like"/>
    <property type="match status" value="1"/>
</dbReference>
<organism evidence="1 2">
    <name type="scientific">Xylanibacillus composti</name>
    <dbReference type="NCBI Taxonomy" id="1572762"/>
    <lineage>
        <taxon>Bacteria</taxon>
        <taxon>Bacillati</taxon>
        <taxon>Bacillota</taxon>
        <taxon>Bacilli</taxon>
        <taxon>Bacillales</taxon>
        <taxon>Paenibacillaceae</taxon>
        <taxon>Xylanibacillus</taxon>
    </lineage>
</organism>
<evidence type="ECO:0000313" key="2">
    <source>
        <dbReference type="Proteomes" id="UP000677918"/>
    </source>
</evidence>